<organism evidence="1">
    <name type="scientific">uncultured Chloroflexia bacterium</name>
    <dbReference type="NCBI Taxonomy" id="1672391"/>
    <lineage>
        <taxon>Bacteria</taxon>
        <taxon>Bacillati</taxon>
        <taxon>Chloroflexota</taxon>
        <taxon>Chloroflexia</taxon>
        <taxon>environmental samples</taxon>
    </lineage>
</organism>
<sequence>MECEGCGAEAVILKTVRWRTGDRRFTLCDPCHSPLVESLWIVRGREIAAARCDSCGHWLHPGDMTELRKGAKWDGFGGVCLDCSR</sequence>
<gene>
    <name evidence="1" type="ORF">AVDCRST_MAG93-3003</name>
</gene>
<evidence type="ECO:0000313" key="1">
    <source>
        <dbReference type="EMBL" id="CAA9278063.1"/>
    </source>
</evidence>
<name>A0A6J4JFW1_9CHLR</name>
<proteinExistence type="predicted"/>
<dbReference type="EMBL" id="CADCTR010001031">
    <property type="protein sequence ID" value="CAA9278063.1"/>
    <property type="molecule type" value="Genomic_DNA"/>
</dbReference>
<dbReference type="AlphaFoldDB" id="A0A6J4JFW1"/>
<protein>
    <submittedName>
        <fullName evidence="1">Uncharacterized protein</fullName>
    </submittedName>
</protein>
<reference evidence="1" key="1">
    <citation type="submission" date="2020-02" db="EMBL/GenBank/DDBJ databases">
        <authorList>
            <person name="Meier V. D."/>
        </authorList>
    </citation>
    <scope>NUCLEOTIDE SEQUENCE</scope>
    <source>
        <strain evidence="1">AVDCRST_MAG93</strain>
    </source>
</reference>
<accession>A0A6J4JFW1</accession>